<organism evidence="1 2">
    <name type="scientific">Kipferlia bialata</name>
    <dbReference type="NCBI Taxonomy" id="797122"/>
    <lineage>
        <taxon>Eukaryota</taxon>
        <taxon>Metamonada</taxon>
        <taxon>Carpediemonas-like organisms</taxon>
        <taxon>Kipferlia</taxon>
    </lineage>
</organism>
<sequence>MPRKPRSLVWVHFKRVIVGDHPMAQCLLCGGSDKPTHLCRELTVMEAHLSSEHPGWKDPKPSTPLREAPVCVSIPASPQSTPEFSAAEFISECREGLLQAASKKAPAATPSRRKEARERAALLSTSSDVHGVSFAGRDFQQDYLLRLFQRRAALVHGFFAAVWGGPSPLRTAVVACLSLEARLSQGNCSDLQIVSHGGGPGTDVTGVVAASRELFGYGGAPVPTMDSTSTIDSGRAVPKSVVLVGSTPQPMLRLHLLDYEATWRSYLGALQTLYAPLNCTLGFGRCDVTQPLLALPDEESLDPDAPYVYRPRPLNTGLAGVNGVLSTADLHLFSYVCHETSRAAEAGGYAYYRDLVSIAKPGTLFLFFDVQQRSESVYNCIEAAMRTALAACPDSGRTLVRHVLSLAVQAKTARSSVCVLQVQSDRED</sequence>
<protein>
    <submittedName>
        <fullName evidence="1">Uncharacterized protein</fullName>
    </submittedName>
</protein>
<name>A0A9K3CTT7_9EUKA</name>
<evidence type="ECO:0000313" key="1">
    <source>
        <dbReference type="EMBL" id="GIQ83199.1"/>
    </source>
</evidence>
<keyword evidence="2" id="KW-1185">Reference proteome</keyword>
<reference evidence="1 2" key="1">
    <citation type="journal article" date="2018" name="PLoS ONE">
        <title>The draft genome of Kipferlia bialata reveals reductive genome evolution in fornicate parasites.</title>
        <authorList>
            <person name="Tanifuji G."/>
            <person name="Takabayashi S."/>
            <person name="Kume K."/>
            <person name="Takagi M."/>
            <person name="Nakayama T."/>
            <person name="Kamikawa R."/>
            <person name="Inagaki Y."/>
            <person name="Hashimoto T."/>
        </authorList>
    </citation>
    <scope>NUCLEOTIDE SEQUENCE [LARGE SCALE GENOMIC DNA]</scope>
    <source>
        <strain evidence="1">NY0173</strain>
    </source>
</reference>
<accession>A0A9K3CTT7</accession>
<comment type="caution">
    <text evidence="1">The sequence shown here is derived from an EMBL/GenBank/DDBJ whole genome shotgun (WGS) entry which is preliminary data.</text>
</comment>
<dbReference type="Proteomes" id="UP000265618">
    <property type="component" value="Unassembled WGS sequence"/>
</dbReference>
<dbReference type="AlphaFoldDB" id="A0A9K3CTT7"/>
<evidence type="ECO:0000313" key="2">
    <source>
        <dbReference type="Proteomes" id="UP000265618"/>
    </source>
</evidence>
<gene>
    <name evidence="1" type="ORF">KIPB_004478</name>
</gene>
<dbReference type="EMBL" id="BDIP01000960">
    <property type="protein sequence ID" value="GIQ83199.1"/>
    <property type="molecule type" value="Genomic_DNA"/>
</dbReference>
<proteinExistence type="predicted"/>